<dbReference type="Proteomes" id="UP001165060">
    <property type="component" value="Unassembled WGS sequence"/>
</dbReference>
<gene>
    <name evidence="2" type="ORF">TeGR_g85</name>
</gene>
<organism evidence="2 3">
    <name type="scientific">Tetraparma gracilis</name>
    <dbReference type="NCBI Taxonomy" id="2962635"/>
    <lineage>
        <taxon>Eukaryota</taxon>
        <taxon>Sar</taxon>
        <taxon>Stramenopiles</taxon>
        <taxon>Ochrophyta</taxon>
        <taxon>Bolidophyceae</taxon>
        <taxon>Parmales</taxon>
        <taxon>Triparmaceae</taxon>
        <taxon>Tetraparma</taxon>
    </lineage>
</organism>
<evidence type="ECO:0000313" key="2">
    <source>
        <dbReference type="EMBL" id="GMI29605.1"/>
    </source>
</evidence>
<dbReference type="Gene3D" id="1.10.287.1490">
    <property type="match status" value="1"/>
</dbReference>
<protein>
    <submittedName>
        <fullName evidence="2">Uncharacterized protein</fullName>
    </submittedName>
</protein>
<comment type="caution">
    <text evidence="2">The sequence shown here is derived from an EMBL/GenBank/DDBJ whole genome shotgun (WGS) entry which is preliminary data.</text>
</comment>
<accession>A0ABQ6MPS6</accession>
<name>A0ABQ6MPS6_9STRA</name>
<dbReference type="EMBL" id="BRYB01003048">
    <property type="protein sequence ID" value="GMI29605.1"/>
    <property type="molecule type" value="Genomic_DNA"/>
</dbReference>
<evidence type="ECO:0000256" key="1">
    <source>
        <dbReference type="SAM" id="MobiDB-lite"/>
    </source>
</evidence>
<feature type="region of interest" description="Disordered" evidence="1">
    <location>
        <begin position="34"/>
        <end position="77"/>
    </location>
</feature>
<keyword evidence="3" id="KW-1185">Reference proteome</keyword>
<sequence>MFYHPGLVEVLKSIAENDDHELQAQSKSLLKKVTPTDAILPPPPPLLPPHLAPPTAAPAAPPAPPATAAAAADDAAELREELAAATGDAKRLRSLVAEGDAKLASLREELARAVAVADGIGPSYEAAKEENERSKREIAEMTAKAAATGPSIARMQKELEELGRVRDELKETKEELKRATAAAAELVSMSQRLEDIHRDVRGQPGAELGKLRAENGELKQTCAELQAKVGGIERLLGGSAVPVVDLTSDDGDNVTPTPKKRSALSRVAEEREESDRLLKKVKLERDDAKDELEDAQELAGDLHKSENNKMSIIDGLEARIRELERAASR</sequence>
<feature type="compositionally biased region" description="Pro residues" evidence="1">
    <location>
        <begin position="40"/>
        <end position="65"/>
    </location>
</feature>
<evidence type="ECO:0000313" key="3">
    <source>
        <dbReference type="Proteomes" id="UP001165060"/>
    </source>
</evidence>
<proteinExistence type="predicted"/>
<feature type="region of interest" description="Disordered" evidence="1">
    <location>
        <begin position="285"/>
        <end position="309"/>
    </location>
</feature>
<feature type="region of interest" description="Disordered" evidence="1">
    <location>
        <begin position="244"/>
        <end position="271"/>
    </location>
</feature>
<reference evidence="2 3" key="1">
    <citation type="journal article" date="2023" name="Commun. Biol.">
        <title>Genome analysis of Parmales, the sister group of diatoms, reveals the evolutionary specialization of diatoms from phago-mixotrophs to photoautotrophs.</title>
        <authorList>
            <person name="Ban H."/>
            <person name="Sato S."/>
            <person name="Yoshikawa S."/>
            <person name="Yamada K."/>
            <person name="Nakamura Y."/>
            <person name="Ichinomiya M."/>
            <person name="Sato N."/>
            <person name="Blanc-Mathieu R."/>
            <person name="Endo H."/>
            <person name="Kuwata A."/>
            <person name="Ogata H."/>
        </authorList>
    </citation>
    <scope>NUCLEOTIDE SEQUENCE [LARGE SCALE GENOMIC DNA]</scope>
</reference>